<dbReference type="InterPro" id="IPR050612">
    <property type="entry name" value="Prok_Mopterin_Oxidored"/>
</dbReference>
<evidence type="ECO:0000256" key="7">
    <source>
        <dbReference type="ARBA" id="ARBA00023004"/>
    </source>
</evidence>
<dbReference type="Gene3D" id="2.40.40.20">
    <property type="match status" value="1"/>
</dbReference>
<keyword evidence="6" id="KW-0560">Oxidoreductase</keyword>
<keyword evidence="3" id="KW-0500">Molybdenum</keyword>
<accession>A0A1V3LBH2</accession>
<dbReference type="CDD" id="cd02758">
    <property type="entry name" value="MopB_Tetrathionate-Ra"/>
    <property type="match status" value="1"/>
</dbReference>
<comment type="similarity">
    <text evidence="1">Belongs to the prokaryotic molybdopterin-containing oxidoreductase family.</text>
</comment>
<dbReference type="SMART" id="SM00926">
    <property type="entry name" value="Molybdop_Fe4S4"/>
    <property type="match status" value="1"/>
</dbReference>
<name>A0A1V3LBH2_9PAST</name>
<evidence type="ECO:0000256" key="8">
    <source>
        <dbReference type="ARBA" id="ARBA00023014"/>
    </source>
</evidence>
<dbReference type="InterPro" id="IPR006963">
    <property type="entry name" value="Mopterin_OxRdtase_4Fe-4S_dom"/>
</dbReference>
<keyword evidence="12" id="KW-1185">Reference proteome</keyword>
<keyword evidence="2" id="KW-0004">4Fe-4S</keyword>
<dbReference type="Proteomes" id="UP000189353">
    <property type="component" value="Unassembled WGS sequence"/>
</dbReference>
<dbReference type="EMBL" id="MLAG01000017">
    <property type="protein sequence ID" value="OOF83168.1"/>
    <property type="molecule type" value="Genomic_DNA"/>
</dbReference>
<feature type="domain" description="4Fe-4S Mo/W bis-MGD-type" evidence="9">
    <location>
        <begin position="70"/>
        <end position="154"/>
    </location>
</feature>
<dbReference type="GO" id="GO:0051539">
    <property type="term" value="F:4 iron, 4 sulfur cluster binding"/>
    <property type="evidence" value="ECO:0007669"/>
    <property type="project" value="UniProtKB-KW"/>
</dbReference>
<dbReference type="PANTHER" id="PTHR43742:SF9">
    <property type="entry name" value="TETRATHIONATE REDUCTASE SUBUNIT A"/>
    <property type="match status" value="1"/>
</dbReference>
<dbReference type="Gene3D" id="3.30.200.210">
    <property type="match status" value="1"/>
</dbReference>
<dbReference type="SUPFAM" id="SSF50692">
    <property type="entry name" value="ADC-like"/>
    <property type="match status" value="1"/>
</dbReference>
<dbReference type="Gene3D" id="3.40.50.740">
    <property type="match status" value="1"/>
</dbReference>
<evidence type="ECO:0000313" key="10">
    <source>
        <dbReference type="EMBL" id="OOF83168.1"/>
    </source>
</evidence>
<dbReference type="Pfam" id="PF01568">
    <property type="entry name" value="Molydop_binding"/>
    <property type="match status" value="1"/>
</dbReference>
<dbReference type="Gene3D" id="3.40.228.10">
    <property type="entry name" value="Dimethylsulfoxide Reductase, domain 2"/>
    <property type="match status" value="1"/>
</dbReference>
<evidence type="ECO:0000256" key="1">
    <source>
        <dbReference type="ARBA" id="ARBA00010312"/>
    </source>
</evidence>
<dbReference type="InterPro" id="IPR006657">
    <property type="entry name" value="MoPterin_dinucl-bd_dom"/>
</dbReference>
<evidence type="ECO:0000256" key="4">
    <source>
        <dbReference type="ARBA" id="ARBA00022723"/>
    </source>
</evidence>
<dbReference type="PANTHER" id="PTHR43742">
    <property type="entry name" value="TRIMETHYLAMINE-N-OXIDE REDUCTASE"/>
    <property type="match status" value="1"/>
</dbReference>
<dbReference type="OrthoDB" id="9815647at2"/>
<sequence>MNRRNLIKGSIALGGAAAFVTGYGPKIKEMVKGAINRGNSGINIQDPIYANSLSPEFEVRNKQLISNPKQVVCNTQCMGCWTLCGIRARVDLENNKVIRINGNPYHPLSSDQTLNFNQSIAQAELSVTGEQGLEGRSTACARGSAFLEGINSPYRITQPLKRVGKRGEGKWKSISFEQLVQEVVNGGDLFGEGHIDGLAAIRNLQEPVSPENPGFGSKANQLLVTHAGPEGRQSLLQRFANNSFGTINFVAHGSYCGLSYRAGSGAFMNDLDKNAHAKPDWDNAEFILFIGTSPAQSGNPFKRQARQLAKARVKDQFEYVYVSPRLELSGTQATQNNHWIPIIPGEDLALVLAMLRWIIENERYNTEYLRIPSQAAMLKENGVSFCNASHLFIADPKHKGYGQAVRIDDLLEREAPEKLDDGDILVKNQQDGQFIAAKDCQSAVLFVEDFVQFKDGSEVLVKSAFTLLKEACFAYSIAQYAEKCGVPEKMIIDLATKFTSYGHKASAVTHGGTMHSNGFYTAWAILLLNAMVGNMNKKGGMSMSGGKFKDFAAGPRYNLVNFPNMVKPKGTNLARSKRVYEKSDEFKRKVEQGETPYPAKAAWYPFTGGQMSEMITSALQGYPYPLKAWISHMTNPIYGMTGIQHITEARLKDPKILPLFIAVDAFMNETTALADYIVPDTHNFESWGFTTPWAGVPSKTSTARWPVVHSPNKKTENGETICMENFIIAIAKTMELPGFGENAISDNEGNQYPLNRTEDFFLRAAANVAYDGKQPVNDASKEDLLLTGVDRLMPLFEQTLKQEEILKVANIYCKGGRFAPYQTAWQDDNMQKKWDSCLQIWNETVAKARHFQNGQQYHGCPTYFAPQFADNSTIESHYPMAEWPFKLISFKSNLMSSISAPLLRLHSIKPVGLVTMHVADAKKLGINQGDLVELSTPGGQAKVQIMTIEGIMQGTIAIEHGYGHKQLGATSYFIDQQEIKAHPQIKQGVNLNDLGMLDTTKQITSPWVDWVCGSAVRQGLPAKLRKIT</sequence>
<organism evidence="11 13">
    <name type="scientific">Rodentibacter ratti</name>
    <dbReference type="NCBI Taxonomy" id="1906745"/>
    <lineage>
        <taxon>Bacteria</taxon>
        <taxon>Pseudomonadati</taxon>
        <taxon>Pseudomonadota</taxon>
        <taxon>Gammaproteobacteria</taxon>
        <taxon>Pasteurellales</taxon>
        <taxon>Pasteurellaceae</taxon>
        <taxon>Rodentibacter</taxon>
    </lineage>
</organism>
<dbReference type="PROSITE" id="PS51669">
    <property type="entry name" value="4FE4S_MOW_BIS_MGD"/>
    <property type="match status" value="1"/>
</dbReference>
<dbReference type="SUPFAM" id="SSF53706">
    <property type="entry name" value="Formate dehydrogenase/DMSO reductase, domains 1-3"/>
    <property type="match status" value="1"/>
</dbReference>
<keyword evidence="4" id="KW-0479">Metal-binding</keyword>
<keyword evidence="5" id="KW-0732">Signal</keyword>
<dbReference type="InterPro" id="IPR041929">
    <property type="entry name" value="Tetrathionate-R_A_N"/>
</dbReference>
<keyword evidence="8" id="KW-0411">Iron-sulfur</keyword>
<dbReference type="GO" id="GO:0043546">
    <property type="term" value="F:molybdopterin cofactor binding"/>
    <property type="evidence" value="ECO:0007669"/>
    <property type="project" value="InterPro"/>
</dbReference>
<evidence type="ECO:0000313" key="13">
    <source>
        <dbReference type="Proteomes" id="UP000189353"/>
    </source>
</evidence>
<comment type="caution">
    <text evidence="11">The sequence shown here is derived from an EMBL/GenBank/DDBJ whole genome shotgun (WGS) entry which is preliminary data.</text>
</comment>
<dbReference type="Proteomes" id="UP000188573">
    <property type="component" value="Unassembled WGS sequence"/>
</dbReference>
<dbReference type="Pfam" id="PF00384">
    <property type="entry name" value="Molybdopterin"/>
    <property type="match status" value="1"/>
</dbReference>
<keyword evidence="7" id="KW-0408">Iron</keyword>
<evidence type="ECO:0000313" key="12">
    <source>
        <dbReference type="Proteomes" id="UP000188573"/>
    </source>
</evidence>
<reference evidence="12 13" key="1">
    <citation type="submission" date="2016-10" db="EMBL/GenBank/DDBJ databases">
        <title>Rodentibacter gen. nov. and new species.</title>
        <authorList>
            <person name="Christensen H."/>
        </authorList>
    </citation>
    <scope>NUCLEOTIDE SEQUENCE [LARGE SCALE GENOMIC DNA]</scope>
    <source>
        <strain evidence="10 12">Ac81</strain>
        <strain evidence="11 13">Ppn158</strain>
    </source>
</reference>
<dbReference type="InterPro" id="IPR037946">
    <property type="entry name" value="MopB_CT_Tetrathionate"/>
</dbReference>
<dbReference type="InterPro" id="IPR006656">
    <property type="entry name" value="Mopterin_OxRdtase"/>
</dbReference>
<evidence type="ECO:0000256" key="5">
    <source>
        <dbReference type="ARBA" id="ARBA00022729"/>
    </source>
</evidence>
<evidence type="ECO:0000313" key="11">
    <source>
        <dbReference type="EMBL" id="OOF87474.1"/>
    </source>
</evidence>
<evidence type="ECO:0000259" key="9">
    <source>
        <dbReference type="PROSITE" id="PS51669"/>
    </source>
</evidence>
<evidence type="ECO:0000256" key="6">
    <source>
        <dbReference type="ARBA" id="ARBA00023002"/>
    </source>
</evidence>
<protein>
    <submittedName>
        <fullName evidence="11">Tetrathionate reductase subunit A</fullName>
    </submittedName>
</protein>
<dbReference type="InterPro" id="IPR009010">
    <property type="entry name" value="Asp_de-COase-like_dom_sf"/>
</dbReference>
<gene>
    <name evidence="11" type="ORF">BKG88_01805</name>
    <name evidence="10" type="ORF">BKG92_04005</name>
</gene>
<dbReference type="GO" id="GO:0046872">
    <property type="term" value="F:metal ion binding"/>
    <property type="evidence" value="ECO:0007669"/>
    <property type="project" value="UniProtKB-KW"/>
</dbReference>
<evidence type="ECO:0000256" key="3">
    <source>
        <dbReference type="ARBA" id="ARBA00022505"/>
    </source>
</evidence>
<proteinExistence type="inferred from homology"/>
<dbReference type="GO" id="GO:0016491">
    <property type="term" value="F:oxidoreductase activity"/>
    <property type="evidence" value="ECO:0007669"/>
    <property type="project" value="UniProtKB-KW"/>
</dbReference>
<dbReference type="AlphaFoldDB" id="A0A1V3LBH2"/>
<dbReference type="EMBL" id="MLAI01000009">
    <property type="protein sequence ID" value="OOF87474.1"/>
    <property type="molecule type" value="Genomic_DNA"/>
</dbReference>
<evidence type="ECO:0000256" key="2">
    <source>
        <dbReference type="ARBA" id="ARBA00022485"/>
    </source>
</evidence>
<dbReference type="CDD" id="cd02780">
    <property type="entry name" value="MopB_CT_Tetrathionate_Arsenate-R"/>
    <property type="match status" value="1"/>
</dbReference>